<gene>
    <name evidence="1" type="ORF">PUN28_002791</name>
</gene>
<comment type="caution">
    <text evidence="1">The sequence shown here is derived from an EMBL/GenBank/DDBJ whole genome shotgun (WGS) entry which is preliminary data.</text>
</comment>
<dbReference type="Proteomes" id="UP001430953">
    <property type="component" value="Unassembled WGS sequence"/>
</dbReference>
<dbReference type="EMBL" id="JADYXP020000002">
    <property type="protein sequence ID" value="KAL0131502.1"/>
    <property type="molecule type" value="Genomic_DNA"/>
</dbReference>
<evidence type="ECO:0000313" key="2">
    <source>
        <dbReference type="Proteomes" id="UP001430953"/>
    </source>
</evidence>
<sequence>MASASFLMVRPHGSGQCPILDAASLDGRLLRNPSLDVLIFCTRFAIIYTAHSITYVKNLIVLVPRLSRLFIVIYKRESVYQRVNRREEEHASEGVPTATKRISTKRFPSRQGNQIAYDVPRFDARFVSSYPHPRKRKRERERERERERKERCESDSACLFAYAFWEHVWK</sequence>
<evidence type="ECO:0000313" key="1">
    <source>
        <dbReference type="EMBL" id="KAL0131502.1"/>
    </source>
</evidence>
<proteinExistence type="predicted"/>
<reference evidence="1 2" key="1">
    <citation type="submission" date="2023-03" db="EMBL/GenBank/DDBJ databases">
        <title>High recombination rates correlate with genetic variation in Cardiocondyla obscurior ants.</title>
        <authorList>
            <person name="Errbii M."/>
        </authorList>
    </citation>
    <scope>NUCLEOTIDE SEQUENCE [LARGE SCALE GENOMIC DNA]</scope>
    <source>
        <strain evidence="1">Alpha-2009</strain>
        <tissue evidence="1">Whole body</tissue>
    </source>
</reference>
<accession>A0AAW2GWE7</accession>
<name>A0AAW2GWE7_9HYME</name>
<protein>
    <submittedName>
        <fullName evidence="1">Uncharacterized protein</fullName>
    </submittedName>
</protein>
<keyword evidence="2" id="KW-1185">Reference proteome</keyword>
<dbReference type="AlphaFoldDB" id="A0AAW2GWE7"/>
<organism evidence="1 2">
    <name type="scientific">Cardiocondyla obscurior</name>
    <dbReference type="NCBI Taxonomy" id="286306"/>
    <lineage>
        <taxon>Eukaryota</taxon>
        <taxon>Metazoa</taxon>
        <taxon>Ecdysozoa</taxon>
        <taxon>Arthropoda</taxon>
        <taxon>Hexapoda</taxon>
        <taxon>Insecta</taxon>
        <taxon>Pterygota</taxon>
        <taxon>Neoptera</taxon>
        <taxon>Endopterygota</taxon>
        <taxon>Hymenoptera</taxon>
        <taxon>Apocrita</taxon>
        <taxon>Aculeata</taxon>
        <taxon>Formicoidea</taxon>
        <taxon>Formicidae</taxon>
        <taxon>Myrmicinae</taxon>
        <taxon>Cardiocondyla</taxon>
    </lineage>
</organism>